<feature type="domain" description="Carboxylesterase type B" evidence="4">
    <location>
        <begin position="19"/>
        <end position="525"/>
    </location>
</feature>
<keyword evidence="2 3" id="KW-0378">Hydrolase</keyword>
<name>A0A0U1LZE6_TALIS</name>
<dbReference type="SUPFAM" id="SSF53474">
    <property type="entry name" value="alpha/beta-Hydrolases"/>
    <property type="match status" value="1"/>
</dbReference>
<dbReference type="InterPro" id="IPR029058">
    <property type="entry name" value="AB_hydrolase_fold"/>
</dbReference>
<evidence type="ECO:0000256" key="3">
    <source>
        <dbReference type="RuleBase" id="RU361235"/>
    </source>
</evidence>
<reference evidence="5 6" key="1">
    <citation type="submission" date="2015-04" db="EMBL/GenBank/DDBJ databases">
        <authorList>
            <person name="Syromyatnikov M.Y."/>
            <person name="Popov V.N."/>
        </authorList>
    </citation>
    <scope>NUCLEOTIDE SEQUENCE [LARGE SCALE GENOMIC DNA]</scope>
    <source>
        <strain evidence="5">WF-38-12</strain>
    </source>
</reference>
<evidence type="ECO:0000256" key="1">
    <source>
        <dbReference type="ARBA" id="ARBA00005964"/>
    </source>
</evidence>
<dbReference type="GO" id="GO:0052689">
    <property type="term" value="F:carboxylic ester hydrolase activity"/>
    <property type="evidence" value="ECO:0007669"/>
    <property type="project" value="TreeGrafter"/>
</dbReference>
<comment type="similarity">
    <text evidence="1 3">Belongs to the type-B carboxylesterase/lipase family.</text>
</comment>
<dbReference type="OrthoDB" id="408631at2759"/>
<dbReference type="PANTHER" id="PTHR43918:SF4">
    <property type="entry name" value="CARBOXYLIC ESTER HYDROLASE"/>
    <property type="match status" value="1"/>
</dbReference>
<dbReference type="STRING" id="28573.A0A0U1LZE6"/>
<dbReference type="Gene3D" id="3.40.50.1820">
    <property type="entry name" value="alpha/beta hydrolase"/>
    <property type="match status" value="1"/>
</dbReference>
<dbReference type="Proteomes" id="UP000054383">
    <property type="component" value="Unassembled WGS sequence"/>
</dbReference>
<feature type="signal peptide" evidence="3">
    <location>
        <begin position="1"/>
        <end position="18"/>
    </location>
</feature>
<dbReference type="InterPro" id="IPR019826">
    <property type="entry name" value="Carboxylesterase_B_AS"/>
</dbReference>
<evidence type="ECO:0000259" key="4">
    <source>
        <dbReference type="Pfam" id="PF00135"/>
    </source>
</evidence>
<evidence type="ECO:0000313" key="5">
    <source>
        <dbReference type="EMBL" id="CRG88266.1"/>
    </source>
</evidence>
<dbReference type="AlphaFoldDB" id="A0A0U1LZE6"/>
<gene>
    <name evidence="5" type="ORF">PISL3812_05294</name>
</gene>
<dbReference type="EMBL" id="CVMT01000004">
    <property type="protein sequence ID" value="CRG88266.1"/>
    <property type="molecule type" value="Genomic_DNA"/>
</dbReference>
<feature type="chain" id="PRO_5006521513" description="Carboxylic ester hydrolase" evidence="3">
    <location>
        <begin position="19"/>
        <end position="608"/>
    </location>
</feature>
<dbReference type="InterPro" id="IPR002018">
    <property type="entry name" value="CarbesteraseB"/>
</dbReference>
<sequence>MKLLVSTILSAFAAAAASSPSVTIDAGVLQGGLCSGGQNAVFYKAIPYGEPPVGDLRFEPPKAYNKKFPEGGLNATASAPTCLQYSDDFTPKLTTSEDCLYLDVWAPSDATKDSALPVKVWIYGGSNTEGSISDPLYDGCNTAEEGAILVTVNYRLGPLGFLALNSAEIYGNQGIQDLVLGLQWVQNNIAAFGGDPKKVVLFGESAGAEDAYIVASLPQAPSLINSVISESGGGRSLVLNSSIQRAGASYAKTLGCSTSDKACLQSKTAAELSKAYTDDTYLSDGVGSYGALGILGPISHSLYAYADGHVIPEDPYVSGVNVPAVFGYNENEGLIFATQWATSRGNTPSPSAYKDFLRKTFGPAASLVGKYYPLSLFEAAVNGSSLLSGAAALGINATEVAVIAAMATVVTDQTYKCSAYHGAAQATSKNIPAWTYEFTHNSTCMWLDTIPQKYVSLFAATHTAEIPFVFGNLDNSFLPNGTCNSTASEYALSTQMRSLWTAMADQADPSTDEINWPRFQTTAKNLTTPGLIFGKSAAPGIVDYTGCELWSEVNAILSASNATTTPTPSTGISPATSTPPLTNAAVGIFHARGVLAFTGLLLGPTVFL</sequence>
<dbReference type="InterPro" id="IPR019819">
    <property type="entry name" value="Carboxylesterase_B_CS"/>
</dbReference>
<evidence type="ECO:0000313" key="6">
    <source>
        <dbReference type="Proteomes" id="UP000054383"/>
    </source>
</evidence>
<dbReference type="EC" id="3.1.1.-" evidence="3"/>
<dbReference type="ESTHER" id="talis-a0a0u1lze6">
    <property type="family name" value="Fungal_carboxylesterase_lipase"/>
</dbReference>
<dbReference type="Pfam" id="PF00135">
    <property type="entry name" value="COesterase"/>
    <property type="match status" value="1"/>
</dbReference>
<dbReference type="PROSITE" id="PS00122">
    <property type="entry name" value="CARBOXYLESTERASE_B_1"/>
    <property type="match status" value="1"/>
</dbReference>
<dbReference type="PANTHER" id="PTHR43918">
    <property type="entry name" value="ACETYLCHOLINESTERASE"/>
    <property type="match status" value="1"/>
</dbReference>
<keyword evidence="6" id="KW-1185">Reference proteome</keyword>
<dbReference type="PROSITE" id="PS00941">
    <property type="entry name" value="CARBOXYLESTERASE_B_2"/>
    <property type="match status" value="1"/>
</dbReference>
<evidence type="ECO:0000256" key="2">
    <source>
        <dbReference type="ARBA" id="ARBA00022801"/>
    </source>
</evidence>
<dbReference type="OMA" id="NGGILTW"/>
<accession>A0A0U1LZE6</accession>
<organism evidence="5 6">
    <name type="scientific">Talaromyces islandicus</name>
    <name type="common">Penicillium islandicum</name>
    <dbReference type="NCBI Taxonomy" id="28573"/>
    <lineage>
        <taxon>Eukaryota</taxon>
        <taxon>Fungi</taxon>
        <taxon>Dikarya</taxon>
        <taxon>Ascomycota</taxon>
        <taxon>Pezizomycotina</taxon>
        <taxon>Eurotiomycetes</taxon>
        <taxon>Eurotiomycetidae</taxon>
        <taxon>Eurotiales</taxon>
        <taxon>Trichocomaceae</taxon>
        <taxon>Talaromyces</taxon>
        <taxon>Talaromyces sect. Islandici</taxon>
    </lineage>
</organism>
<dbReference type="InterPro" id="IPR050654">
    <property type="entry name" value="AChE-related_enzymes"/>
</dbReference>
<proteinExistence type="inferred from homology"/>
<protein>
    <recommendedName>
        <fullName evidence="3">Carboxylic ester hydrolase</fullName>
        <ecNumber evidence="3">3.1.1.-</ecNumber>
    </recommendedName>
</protein>
<keyword evidence="3" id="KW-0732">Signal</keyword>